<name>A0A9Q8Z9M7_CURCL</name>
<reference evidence="4" key="1">
    <citation type="submission" date="2021-12" db="EMBL/GenBank/DDBJ databases">
        <title>Curvularia clavata genome.</title>
        <authorList>
            <person name="Cao Y."/>
        </authorList>
    </citation>
    <scope>NUCLEOTIDE SEQUENCE</scope>
    <source>
        <strain evidence="4">Yc1106</strain>
    </source>
</reference>
<dbReference type="PANTHER" id="PTHR43477">
    <property type="entry name" value="DIHYDROANTICAPSIN 7-DEHYDROGENASE"/>
    <property type="match status" value="1"/>
</dbReference>
<dbReference type="OrthoDB" id="294295at2759"/>
<evidence type="ECO:0000313" key="4">
    <source>
        <dbReference type="EMBL" id="USP77705.1"/>
    </source>
</evidence>
<dbReference type="Gene3D" id="3.40.50.720">
    <property type="entry name" value="NAD(P)-binding Rossmann-like Domain"/>
    <property type="match status" value="1"/>
</dbReference>
<dbReference type="Proteomes" id="UP001056012">
    <property type="component" value="Chromosome 3"/>
</dbReference>
<evidence type="ECO:0000256" key="3">
    <source>
        <dbReference type="ARBA" id="ARBA00023002"/>
    </source>
</evidence>
<keyword evidence="3" id="KW-0560">Oxidoreductase</keyword>
<comment type="similarity">
    <text evidence="1">Belongs to the short-chain dehydrogenases/reductases (SDR) family.</text>
</comment>
<dbReference type="InterPro" id="IPR036291">
    <property type="entry name" value="NAD(P)-bd_dom_sf"/>
</dbReference>
<dbReference type="InterPro" id="IPR051122">
    <property type="entry name" value="SDR_DHRS6-like"/>
</dbReference>
<dbReference type="Pfam" id="PF23441">
    <property type="entry name" value="SDR"/>
    <property type="match status" value="1"/>
</dbReference>
<sequence length="276" mass="29323">MTDQTKYSTTLHSKRILILGGTSGIGFCVAEACVEHGALVTIASSSRKRVDGAVKRIEEAYPSSSAANGKRRVWGTTVDLGKRETLEGELKGVLEKAVQMMGGEKLDHVVYTAGDRLAEMSVGELTIDSILSAGQIRFFAPLLLAKFLPQFLNSSSSSSYTITTGSVSEKPIPNWSVIGAYAGGLHAMVRGLALDLKPLRVNGVSPGLVDTELWDHLDGAGEERGKRAQVLEGMGKGLLTGRAGRPESVAQSFLGIMRDENMDATMVRTDGGGLLV</sequence>
<dbReference type="GO" id="GO:0016491">
    <property type="term" value="F:oxidoreductase activity"/>
    <property type="evidence" value="ECO:0007669"/>
    <property type="project" value="UniProtKB-KW"/>
</dbReference>
<evidence type="ECO:0000256" key="1">
    <source>
        <dbReference type="ARBA" id="ARBA00006484"/>
    </source>
</evidence>
<organism evidence="4 5">
    <name type="scientific">Curvularia clavata</name>
    <dbReference type="NCBI Taxonomy" id="95742"/>
    <lineage>
        <taxon>Eukaryota</taxon>
        <taxon>Fungi</taxon>
        <taxon>Dikarya</taxon>
        <taxon>Ascomycota</taxon>
        <taxon>Pezizomycotina</taxon>
        <taxon>Dothideomycetes</taxon>
        <taxon>Pleosporomycetidae</taxon>
        <taxon>Pleosporales</taxon>
        <taxon>Pleosporineae</taxon>
        <taxon>Pleosporaceae</taxon>
        <taxon>Curvularia</taxon>
    </lineage>
</organism>
<dbReference type="InterPro" id="IPR002347">
    <property type="entry name" value="SDR_fam"/>
</dbReference>
<dbReference type="EMBL" id="CP089276">
    <property type="protein sequence ID" value="USP77705.1"/>
    <property type="molecule type" value="Genomic_DNA"/>
</dbReference>
<dbReference type="SUPFAM" id="SSF51735">
    <property type="entry name" value="NAD(P)-binding Rossmann-fold domains"/>
    <property type="match status" value="1"/>
</dbReference>
<dbReference type="AlphaFoldDB" id="A0A9Q8Z9M7"/>
<dbReference type="VEuPathDB" id="FungiDB:yc1106_04979"/>
<evidence type="ECO:0000256" key="2">
    <source>
        <dbReference type="ARBA" id="ARBA00022857"/>
    </source>
</evidence>
<dbReference type="PANTHER" id="PTHR43477:SF1">
    <property type="entry name" value="DIHYDROANTICAPSIN 7-DEHYDROGENASE"/>
    <property type="match status" value="1"/>
</dbReference>
<evidence type="ECO:0000313" key="5">
    <source>
        <dbReference type="Proteomes" id="UP001056012"/>
    </source>
</evidence>
<protein>
    <submittedName>
        <fullName evidence="4">Short chain dehydrogenase</fullName>
    </submittedName>
</protein>
<dbReference type="InterPro" id="IPR057571">
    <property type="entry name" value="SDR_PhqE-like"/>
</dbReference>
<keyword evidence="5" id="KW-1185">Reference proteome</keyword>
<accession>A0A9Q8Z9M7</accession>
<keyword evidence="2" id="KW-0521">NADP</keyword>
<gene>
    <name evidence="4" type="ORF">yc1106_04979</name>
</gene>
<proteinExistence type="inferred from homology"/>
<dbReference type="PRINTS" id="PR00081">
    <property type="entry name" value="GDHRDH"/>
</dbReference>